<organism evidence="2 3">
    <name type="scientific">Riccia fluitans</name>
    <dbReference type="NCBI Taxonomy" id="41844"/>
    <lineage>
        <taxon>Eukaryota</taxon>
        <taxon>Viridiplantae</taxon>
        <taxon>Streptophyta</taxon>
        <taxon>Embryophyta</taxon>
        <taxon>Marchantiophyta</taxon>
        <taxon>Marchantiopsida</taxon>
        <taxon>Marchantiidae</taxon>
        <taxon>Marchantiales</taxon>
        <taxon>Ricciaceae</taxon>
        <taxon>Riccia</taxon>
    </lineage>
</organism>
<dbReference type="EMBL" id="JBHFFA010000001">
    <property type="protein sequence ID" value="KAL2653598.1"/>
    <property type="molecule type" value="Genomic_DNA"/>
</dbReference>
<dbReference type="Proteomes" id="UP001605036">
    <property type="component" value="Unassembled WGS sequence"/>
</dbReference>
<dbReference type="AlphaFoldDB" id="A0ABD1ZQF0"/>
<feature type="signal peptide" evidence="1">
    <location>
        <begin position="1"/>
        <end position="27"/>
    </location>
</feature>
<evidence type="ECO:0000256" key="1">
    <source>
        <dbReference type="SAM" id="SignalP"/>
    </source>
</evidence>
<evidence type="ECO:0000313" key="2">
    <source>
        <dbReference type="EMBL" id="KAL2653598.1"/>
    </source>
</evidence>
<keyword evidence="3" id="KW-1185">Reference proteome</keyword>
<feature type="chain" id="PRO_5044883442" evidence="1">
    <location>
        <begin position="28"/>
        <end position="125"/>
    </location>
</feature>
<gene>
    <name evidence="2" type="ORF">R1flu_021726</name>
</gene>
<comment type="caution">
    <text evidence="2">The sequence shown here is derived from an EMBL/GenBank/DDBJ whole genome shotgun (WGS) entry which is preliminary data.</text>
</comment>
<protein>
    <submittedName>
        <fullName evidence="2">Uncharacterized protein</fullName>
    </submittedName>
</protein>
<name>A0ABD1ZQF0_9MARC</name>
<evidence type="ECO:0000313" key="3">
    <source>
        <dbReference type="Proteomes" id="UP001605036"/>
    </source>
</evidence>
<proteinExistence type="predicted"/>
<sequence length="125" mass="14889">MVGQANRSFCSTTLVLLAVAHVDPRMADYHPNWHMWVSSEIRGYLGHDRNDKFLRGKFREGWWAIMRIVCADFLARQVTTRHQPLLLEAHNAFTNNRAEWDNKKRELVHEEKLLKKSLPRPRRWL</sequence>
<accession>A0ABD1ZQF0</accession>
<reference evidence="2 3" key="1">
    <citation type="submission" date="2024-09" db="EMBL/GenBank/DDBJ databases">
        <title>Chromosome-scale assembly of Riccia fluitans.</title>
        <authorList>
            <person name="Paukszto L."/>
            <person name="Sawicki J."/>
            <person name="Karawczyk K."/>
            <person name="Piernik-Szablinska J."/>
            <person name="Szczecinska M."/>
            <person name="Mazdziarz M."/>
        </authorList>
    </citation>
    <scope>NUCLEOTIDE SEQUENCE [LARGE SCALE GENOMIC DNA]</scope>
    <source>
        <strain evidence="2">Rf_01</strain>
        <tissue evidence="2">Aerial parts of the thallus</tissue>
    </source>
</reference>
<keyword evidence="1" id="KW-0732">Signal</keyword>